<keyword evidence="2" id="KW-1185">Reference proteome</keyword>
<dbReference type="EMBL" id="VYYT01000222">
    <property type="protein sequence ID" value="KAK2755373.1"/>
    <property type="molecule type" value="Genomic_DNA"/>
</dbReference>
<dbReference type="Proteomes" id="UP001281614">
    <property type="component" value="Unassembled WGS sequence"/>
</dbReference>
<reference evidence="1" key="1">
    <citation type="submission" date="2023-02" db="EMBL/GenBank/DDBJ databases">
        <title>Colletotrichum kahawae CIFC_Que2 genome sequencing and assembly.</title>
        <authorList>
            <person name="Baroncelli R."/>
        </authorList>
    </citation>
    <scope>NUCLEOTIDE SEQUENCE</scope>
    <source>
        <strain evidence="1">CIFC_Que2</strain>
    </source>
</reference>
<dbReference type="AlphaFoldDB" id="A0AAD9YCN5"/>
<proteinExistence type="predicted"/>
<evidence type="ECO:0000313" key="1">
    <source>
        <dbReference type="EMBL" id="KAK2755373.1"/>
    </source>
</evidence>
<name>A0AAD9YCN5_COLKA</name>
<comment type="caution">
    <text evidence="1">The sequence shown here is derived from an EMBL/GenBank/DDBJ whole genome shotgun (WGS) entry which is preliminary data.</text>
</comment>
<protein>
    <submittedName>
        <fullName evidence="1">Uncharacterized protein</fullName>
    </submittedName>
</protein>
<evidence type="ECO:0000313" key="2">
    <source>
        <dbReference type="Proteomes" id="UP001281614"/>
    </source>
</evidence>
<sequence>MPNFARKYSLRLRPVQGDILSHDDVTNVRFPPQTVSEPVEVITFGISGFKLNAATTEYSATTL</sequence>
<gene>
    <name evidence="1" type="ORF">CKAH01_01265</name>
</gene>
<accession>A0AAD9YCN5</accession>
<organism evidence="1 2">
    <name type="scientific">Colletotrichum kahawae</name>
    <name type="common">Coffee berry disease fungus</name>
    <dbReference type="NCBI Taxonomy" id="34407"/>
    <lineage>
        <taxon>Eukaryota</taxon>
        <taxon>Fungi</taxon>
        <taxon>Dikarya</taxon>
        <taxon>Ascomycota</taxon>
        <taxon>Pezizomycotina</taxon>
        <taxon>Sordariomycetes</taxon>
        <taxon>Hypocreomycetidae</taxon>
        <taxon>Glomerellales</taxon>
        <taxon>Glomerellaceae</taxon>
        <taxon>Colletotrichum</taxon>
        <taxon>Colletotrichum gloeosporioides species complex</taxon>
    </lineage>
</organism>